<comment type="subcellular location">
    <subcellularLocation>
        <location evidence="1 10">Cell outer membrane</location>
        <topology evidence="1 10">Multi-pass membrane protein</topology>
    </subcellularLocation>
</comment>
<comment type="caution">
    <text evidence="15">The sequence shown here is derived from an EMBL/GenBank/DDBJ whole genome shotgun (WGS) entry which is preliminary data.</text>
</comment>
<evidence type="ECO:0000256" key="4">
    <source>
        <dbReference type="ARBA" id="ARBA00022692"/>
    </source>
</evidence>
<evidence type="ECO:0000256" key="3">
    <source>
        <dbReference type="ARBA" id="ARBA00022452"/>
    </source>
</evidence>
<dbReference type="RefSeq" id="WP_059151879.1">
    <property type="nucleotide sequence ID" value="NZ_KQ130454.1"/>
</dbReference>
<dbReference type="GO" id="GO:0009279">
    <property type="term" value="C:cell outer membrane"/>
    <property type="evidence" value="ECO:0007669"/>
    <property type="project" value="UniProtKB-SubCell"/>
</dbReference>
<dbReference type="Proteomes" id="UP000052268">
    <property type="component" value="Unassembled WGS sequence"/>
</dbReference>
<evidence type="ECO:0000256" key="10">
    <source>
        <dbReference type="PROSITE-ProRule" id="PRU01360"/>
    </source>
</evidence>
<feature type="chain" id="PRO_5005291908" evidence="12">
    <location>
        <begin position="23"/>
        <end position="761"/>
    </location>
</feature>
<feature type="signal peptide" evidence="12">
    <location>
        <begin position="1"/>
        <end position="22"/>
    </location>
</feature>
<evidence type="ECO:0000256" key="1">
    <source>
        <dbReference type="ARBA" id="ARBA00004571"/>
    </source>
</evidence>
<sequence length="761" mass="82020">MFRIMLALGAAPLALLPVLANAAEADEAPANTILVVGQRDRDISLDARGLSVSLGDEQFAGVNARNVEDLMKYAPDFFVRTRYAGDSNGVPGFRGTHSTQSARTLVMVDGFTVSNFLGNSFAYAPKWGVVGPGEVEQFDVVYGPYSARYAGNSMGGVVNITTRSPERTEAFATVQGMAQPYDQYGTHDTYRGYSAEAGFGFRQKDGPWSLRVSGRHFRNTGHPQMFQGLTRSASTAAAVPVTVIDPQQAITGAPGTAASPIFAAQSPARITQDQAKLRLGYDGASGVTGEFLLAYWHNLDSQTAPDCYLRGAGGNTVCDGLVSIGGQKYTASGANWSRTVRDELLAGLKVSAPLSDDVAVQANVSTYQILRSDGFTSKGYDAGAANGAGTLARQGPTYWYTGELGLTAQLGGIELAGGASANLYRTDLTNYALTDWRSDSGKAFSTRTFGKTRTLAGWAELRVPFDPVTLTLGARYEDWRAFDGGLARLGTTGSAVTNSYASRHAGGFQPKASLDWAIDADTRVQLSLAQATRFPTVGELFQGSLNGDGSFNRDSFDPALKPERSTDANLLLAHDFGPVKLTASAFWQRVKNTIFSFTGFNQNGVTTSSYKNIDRTRQYGLELIAEARDVAIPGLDVDANLAWIDSVTLRNDAAPAAEGVQFPRIPRWRINGNMRYRVADPVLVSIGVRYASRPNTDLFGLQRGDTYGYTSELFALDARISWDVTPALRVSAGVDNITNDRAWVYHPYPQRSFLLEAGWKL</sequence>
<keyword evidence="4 10" id="KW-0812">Transmembrane</keyword>
<keyword evidence="2 10" id="KW-0813">Transport</keyword>
<reference evidence="15 16" key="1">
    <citation type="journal article" date="2015" name="G3 (Bethesda)">
        <title>Insights into Ongoing Evolution of the Hexachlorocyclohexane Catabolic Pathway from Comparative Genomics of Ten Sphingomonadaceae Strains.</title>
        <authorList>
            <person name="Pearce S.L."/>
            <person name="Oakeshott J.G."/>
            <person name="Pandey G."/>
        </authorList>
    </citation>
    <scope>NUCLEOTIDE SEQUENCE [LARGE SCALE GENOMIC DNA]</scope>
    <source>
        <strain evidence="15 16">LL02</strain>
    </source>
</reference>
<keyword evidence="16" id="KW-1185">Reference proteome</keyword>
<evidence type="ECO:0000256" key="7">
    <source>
        <dbReference type="ARBA" id="ARBA00023077"/>
    </source>
</evidence>
<keyword evidence="9 10" id="KW-0998">Cell outer membrane</keyword>
<name>A0A0J7XTQ1_9SPHN</name>
<dbReference type="Pfam" id="PF00593">
    <property type="entry name" value="TonB_dep_Rec_b-barrel"/>
    <property type="match status" value="1"/>
</dbReference>
<evidence type="ECO:0000256" key="6">
    <source>
        <dbReference type="ARBA" id="ARBA00023065"/>
    </source>
</evidence>
<organism evidence="15 16">
    <name type="scientific">Novosphingobium barchaimii LL02</name>
    <dbReference type="NCBI Taxonomy" id="1114963"/>
    <lineage>
        <taxon>Bacteria</taxon>
        <taxon>Pseudomonadati</taxon>
        <taxon>Pseudomonadota</taxon>
        <taxon>Alphaproteobacteria</taxon>
        <taxon>Sphingomonadales</taxon>
        <taxon>Sphingomonadaceae</taxon>
        <taxon>Novosphingobium</taxon>
    </lineage>
</organism>
<dbReference type="InterPro" id="IPR037066">
    <property type="entry name" value="Plug_dom_sf"/>
</dbReference>
<keyword evidence="8 10" id="KW-0472">Membrane</keyword>
<dbReference type="Gene3D" id="2.40.170.20">
    <property type="entry name" value="TonB-dependent receptor, beta-barrel domain"/>
    <property type="match status" value="1"/>
</dbReference>
<comment type="similarity">
    <text evidence="10 11">Belongs to the TonB-dependent receptor family.</text>
</comment>
<protein>
    <submittedName>
        <fullName evidence="15">TonB-denpendent receptor</fullName>
    </submittedName>
</protein>
<keyword evidence="6" id="KW-0406">Ion transport</keyword>
<dbReference type="PROSITE" id="PS52016">
    <property type="entry name" value="TONB_DEPENDENT_REC_3"/>
    <property type="match status" value="1"/>
</dbReference>
<dbReference type="AlphaFoldDB" id="A0A0J7XTQ1"/>
<dbReference type="PATRIC" id="fig|1114963.3.peg.2710"/>
<dbReference type="GO" id="GO:0044718">
    <property type="term" value="P:siderophore transmembrane transport"/>
    <property type="evidence" value="ECO:0007669"/>
    <property type="project" value="TreeGrafter"/>
</dbReference>
<dbReference type="SUPFAM" id="SSF56935">
    <property type="entry name" value="Porins"/>
    <property type="match status" value="1"/>
</dbReference>
<evidence type="ECO:0000256" key="12">
    <source>
        <dbReference type="SAM" id="SignalP"/>
    </source>
</evidence>
<evidence type="ECO:0000256" key="8">
    <source>
        <dbReference type="ARBA" id="ARBA00023136"/>
    </source>
</evidence>
<keyword evidence="15" id="KW-0675">Receptor</keyword>
<evidence type="ECO:0000256" key="9">
    <source>
        <dbReference type="ARBA" id="ARBA00023237"/>
    </source>
</evidence>
<accession>A0A0J7XTQ1</accession>
<dbReference type="GO" id="GO:0015344">
    <property type="term" value="F:siderophore uptake transmembrane transporter activity"/>
    <property type="evidence" value="ECO:0007669"/>
    <property type="project" value="TreeGrafter"/>
</dbReference>
<keyword evidence="5 12" id="KW-0732">Signal</keyword>
<evidence type="ECO:0000259" key="13">
    <source>
        <dbReference type="Pfam" id="PF00593"/>
    </source>
</evidence>
<dbReference type="PANTHER" id="PTHR30069:SF53">
    <property type="entry name" value="COLICIN I RECEPTOR-RELATED"/>
    <property type="match status" value="1"/>
</dbReference>
<evidence type="ECO:0000313" key="16">
    <source>
        <dbReference type="Proteomes" id="UP000052268"/>
    </source>
</evidence>
<dbReference type="InterPro" id="IPR039426">
    <property type="entry name" value="TonB-dep_rcpt-like"/>
</dbReference>
<proteinExistence type="inferred from homology"/>
<gene>
    <name evidence="15" type="ORF">V474_19365</name>
</gene>
<feature type="domain" description="TonB-dependent receptor-like beta-barrel" evidence="13">
    <location>
        <begin position="329"/>
        <end position="737"/>
    </location>
</feature>
<feature type="domain" description="TonB-dependent receptor plug" evidence="14">
    <location>
        <begin position="54"/>
        <end position="157"/>
    </location>
</feature>
<dbReference type="Gene3D" id="2.170.130.10">
    <property type="entry name" value="TonB-dependent receptor, plug domain"/>
    <property type="match status" value="1"/>
</dbReference>
<evidence type="ECO:0000256" key="11">
    <source>
        <dbReference type="RuleBase" id="RU003357"/>
    </source>
</evidence>
<evidence type="ECO:0000259" key="14">
    <source>
        <dbReference type="Pfam" id="PF07715"/>
    </source>
</evidence>
<keyword evidence="3 10" id="KW-1134">Transmembrane beta strand</keyword>
<keyword evidence="7 11" id="KW-0798">TonB box</keyword>
<evidence type="ECO:0000313" key="15">
    <source>
        <dbReference type="EMBL" id="KMS55201.1"/>
    </source>
</evidence>
<dbReference type="InterPro" id="IPR036942">
    <property type="entry name" value="Beta-barrel_TonB_sf"/>
</dbReference>
<evidence type="ECO:0000256" key="5">
    <source>
        <dbReference type="ARBA" id="ARBA00022729"/>
    </source>
</evidence>
<dbReference type="InterPro" id="IPR000531">
    <property type="entry name" value="Beta-barrel_TonB"/>
</dbReference>
<dbReference type="PANTHER" id="PTHR30069">
    <property type="entry name" value="TONB-DEPENDENT OUTER MEMBRANE RECEPTOR"/>
    <property type="match status" value="1"/>
</dbReference>
<evidence type="ECO:0000256" key="2">
    <source>
        <dbReference type="ARBA" id="ARBA00022448"/>
    </source>
</evidence>
<dbReference type="OrthoDB" id="9764669at2"/>
<dbReference type="Pfam" id="PF07715">
    <property type="entry name" value="Plug"/>
    <property type="match status" value="1"/>
</dbReference>
<dbReference type="InterPro" id="IPR012910">
    <property type="entry name" value="Plug_dom"/>
</dbReference>
<dbReference type="EMBL" id="JACU01000005">
    <property type="protein sequence ID" value="KMS55201.1"/>
    <property type="molecule type" value="Genomic_DNA"/>
</dbReference>